<proteinExistence type="predicted"/>
<dbReference type="Proteomes" id="UP000215914">
    <property type="component" value="Unassembled WGS sequence"/>
</dbReference>
<gene>
    <name evidence="1" type="ORF">HanXRQr2_Chr17g0787731</name>
</gene>
<dbReference type="Gramene" id="mRNA:HanXRQr2_Chr17g0787731">
    <property type="protein sequence ID" value="CDS:HanXRQr2_Chr17g0787731.1"/>
    <property type="gene ID" value="HanXRQr2_Chr17g0787731"/>
</dbReference>
<reference evidence="1" key="2">
    <citation type="submission" date="2020-06" db="EMBL/GenBank/DDBJ databases">
        <title>Helianthus annuus Genome sequencing and assembly Release 2.</title>
        <authorList>
            <person name="Gouzy J."/>
            <person name="Langlade N."/>
            <person name="Munos S."/>
        </authorList>
    </citation>
    <scope>NUCLEOTIDE SEQUENCE</scope>
    <source>
        <tissue evidence="1">Leaves</tissue>
    </source>
</reference>
<reference evidence="1" key="1">
    <citation type="journal article" date="2017" name="Nature">
        <title>The sunflower genome provides insights into oil metabolism, flowering and Asterid evolution.</title>
        <authorList>
            <person name="Badouin H."/>
            <person name="Gouzy J."/>
            <person name="Grassa C.J."/>
            <person name="Murat F."/>
            <person name="Staton S.E."/>
            <person name="Cottret L."/>
            <person name="Lelandais-Briere C."/>
            <person name="Owens G.L."/>
            <person name="Carrere S."/>
            <person name="Mayjonade B."/>
            <person name="Legrand L."/>
            <person name="Gill N."/>
            <person name="Kane N.C."/>
            <person name="Bowers J.E."/>
            <person name="Hubner S."/>
            <person name="Bellec A."/>
            <person name="Berard A."/>
            <person name="Berges H."/>
            <person name="Blanchet N."/>
            <person name="Boniface M.C."/>
            <person name="Brunel D."/>
            <person name="Catrice O."/>
            <person name="Chaidir N."/>
            <person name="Claudel C."/>
            <person name="Donnadieu C."/>
            <person name="Faraut T."/>
            <person name="Fievet G."/>
            <person name="Helmstetter N."/>
            <person name="King M."/>
            <person name="Knapp S.J."/>
            <person name="Lai Z."/>
            <person name="Le Paslier M.C."/>
            <person name="Lippi Y."/>
            <person name="Lorenzon L."/>
            <person name="Mandel J.R."/>
            <person name="Marage G."/>
            <person name="Marchand G."/>
            <person name="Marquand E."/>
            <person name="Bret-Mestries E."/>
            <person name="Morien E."/>
            <person name="Nambeesan S."/>
            <person name="Nguyen T."/>
            <person name="Pegot-Espagnet P."/>
            <person name="Pouilly N."/>
            <person name="Raftis F."/>
            <person name="Sallet E."/>
            <person name="Schiex T."/>
            <person name="Thomas J."/>
            <person name="Vandecasteele C."/>
            <person name="Vares D."/>
            <person name="Vear F."/>
            <person name="Vautrin S."/>
            <person name="Crespi M."/>
            <person name="Mangin B."/>
            <person name="Burke J.M."/>
            <person name="Salse J."/>
            <person name="Munos S."/>
            <person name="Vincourt P."/>
            <person name="Rieseberg L.H."/>
            <person name="Langlade N.B."/>
        </authorList>
    </citation>
    <scope>NUCLEOTIDE SEQUENCE</scope>
    <source>
        <tissue evidence="1">Leaves</tissue>
    </source>
</reference>
<accession>A0A9K3DF86</accession>
<evidence type="ECO:0000313" key="1">
    <source>
        <dbReference type="EMBL" id="KAF5754125.1"/>
    </source>
</evidence>
<dbReference type="AlphaFoldDB" id="A0A9K3DF86"/>
<evidence type="ECO:0000313" key="2">
    <source>
        <dbReference type="Proteomes" id="UP000215914"/>
    </source>
</evidence>
<organism evidence="1 2">
    <name type="scientific">Helianthus annuus</name>
    <name type="common">Common sunflower</name>
    <dbReference type="NCBI Taxonomy" id="4232"/>
    <lineage>
        <taxon>Eukaryota</taxon>
        <taxon>Viridiplantae</taxon>
        <taxon>Streptophyta</taxon>
        <taxon>Embryophyta</taxon>
        <taxon>Tracheophyta</taxon>
        <taxon>Spermatophyta</taxon>
        <taxon>Magnoliopsida</taxon>
        <taxon>eudicotyledons</taxon>
        <taxon>Gunneridae</taxon>
        <taxon>Pentapetalae</taxon>
        <taxon>asterids</taxon>
        <taxon>campanulids</taxon>
        <taxon>Asterales</taxon>
        <taxon>Asteraceae</taxon>
        <taxon>Asteroideae</taxon>
        <taxon>Heliantheae alliance</taxon>
        <taxon>Heliantheae</taxon>
        <taxon>Helianthus</taxon>
    </lineage>
</organism>
<name>A0A9K3DF86_HELAN</name>
<sequence length="53" mass="6234">MTRFKSSYLYRVICLEKKLVKKETGQTGLKSPDVYFNAYNLLNCFIQKVIEVI</sequence>
<dbReference type="EMBL" id="MNCJ02000332">
    <property type="protein sequence ID" value="KAF5754125.1"/>
    <property type="molecule type" value="Genomic_DNA"/>
</dbReference>
<protein>
    <submittedName>
        <fullName evidence="1">Uncharacterized protein</fullName>
    </submittedName>
</protein>
<comment type="caution">
    <text evidence="1">The sequence shown here is derived from an EMBL/GenBank/DDBJ whole genome shotgun (WGS) entry which is preliminary data.</text>
</comment>
<keyword evidence="2" id="KW-1185">Reference proteome</keyword>